<accession>A0ABS8WWP3</accession>
<gene>
    <name evidence="1" type="ORF">HAX54_006669</name>
</gene>
<dbReference type="Proteomes" id="UP000823775">
    <property type="component" value="Unassembled WGS sequence"/>
</dbReference>
<proteinExistence type="predicted"/>
<name>A0ABS8WWP3_DATST</name>
<feature type="non-terminal residue" evidence="1">
    <location>
        <position position="1"/>
    </location>
</feature>
<organism evidence="1 2">
    <name type="scientific">Datura stramonium</name>
    <name type="common">Jimsonweed</name>
    <name type="synonym">Common thornapple</name>
    <dbReference type="NCBI Taxonomy" id="4076"/>
    <lineage>
        <taxon>Eukaryota</taxon>
        <taxon>Viridiplantae</taxon>
        <taxon>Streptophyta</taxon>
        <taxon>Embryophyta</taxon>
        <taxon>Tracheophyta</taxon>
        <taxon>Spermatophyta</taxon>
        <taxon>Magnoliopsida</taxon>
        <taxon>eudicotyledons</taxon>
        <taxon>Gunneridae</taxon>
        <taxon>Pentapetalae</taxon>
        <taxon>asterids</taxon>
        <taxon>lamiids</taxon>
        <taxon>Solanales</taxon>
        <taxon>Solanaceae</taxon>
        <taxon>Solanoideae</taxon>
        <taxon>Datureae</taxon>
        <taxon>Datura</taxon>
    </lineage>
</organism>
<dbReference type="EMBL" id="JACEIK010013371">
    <property type="protein sequence ID" value="MCE3216483.1"/>
    <property type="molecule type" value="Genomic_DNA"/>
</dbReference>
<sequence>ILQVTGRCRRKHPSTSPFYCRRLPKTSPDNNSTDNLFYRFTFLSIKSERNANSRASGHINRTATLPSIYCGRTAAEEEVKFWNSELLWAILKKKRRRSSVVVALITRGRQTTLFW</sequence>
<comment type="caution">
    <text evidence="1">The sequence shown here is derived from an EMBL/GenBank/DDBJ whole genome shotgun (WGS) entry which is preliminary data.</text>
</comment>
<evidence type="ECO:0000313" key="1">
    <source>
        <dbReference type="EMBL" id="MCE3216483.1"/>
    </source>
</evidence>
<reference evidence="1 2" key="1">
    <citation type="journal article" date="2021" name="BMC Genomics">
        <title>Datura genome reveals duplications of psychoactive alkaloid biosynthetic genes and high mutation rate following tissue culture.</title>
        <authorList>
            <person name="Rajewski A."/>
            <person name="Carter-House D."/>
            <person name="Stajich J."/>
            <person name="Litt A."/>
        </authorList>
    </citation>
    <scope>NUCLEOTIDE SEQUENCE [LARGE SCALE GENOMIC DNA]</scope>
    <source>
        <strain evidence="1">AR-01</strain>
    </source>
</reference>
<keyword evidence="2" id="KW-1185">Reference proteome</keyword>
<evidence type="ECO:0000313" key="2">
    <source>
        <dbReference type="Proteomes" id="UP000823775"/>
    </source>
</evidence>
<protein>
    <submittedName>
        <fullName evidence="1">Uncharacterized protein</fullName>
    </submittedName>
</protein>